<evidence type="ECO:0000256" key="11">
    <source>
        <dbReference type="PROSITE-ProRule" id="PRU10141"/>
    </source>
</evidence>
<dbReference type="FunFam" id="3.30.200.20:FF:000042">
    <property type="entry name" value="Aurora kinase A"/>
    <property type="match status" value="1"/>
</dbReference>
<evidence type="ECO:0000256" key="10">
    <source>
        <dbReference type="PIRSR" id="PIRSR630616-3"/>
    </source>
</evidence>
<gene>
    <name evidence="15" type="ORF">CDAUBV1_LOCUS10376</name>
</gene>
<evidence type="ECO:0000256" key="2">
    <source>
        <dbReference type="ARBA" id="ARBA00022679"/>
    </source>
</evidence>
<evidence type="ECO:0000256" key="1">
    <source>
        <dbReference type="ARBA" id="ARBA00022527"/>
    </source>
</evidence>
<reference evidence="15" key="1">
    <citation type="submission" date="2024-06" db="EMBL/GenBank/DDBJ databases">
        <authorList>
            <person name="Liu X."/>
            <person name="Lenzi L."/>
            <person name="Haldenby T S."/>
            <person name="Uol C."/>
        </authorList>
    </citation>
    <scope>NUCLEOTIDE SEQUENCE</scope>
</reference>
<accession>A0AAV2TGW1</accession>
<dbReference type="InterPro" id="IPR011009">
    <property type="entry name" value="Kinase-like_dom_sf"/>
</dbReference>
<feature type="active site" description="Proton acceptor" evidence="8">
    <location>
        <position position="175"/>
    </location>
</feature>
<keyword evidence="1 12" id="KW-0723">Serine/threonine-protein kinase</keyword>
<feature type="binding site" evidence="9">
    <location>
        <begin position="179"/>
        <end position="180"/>
    </location>
    <ligand>
        <name>ATP</name>
        <dbReference type="ChEBI" id="CHEBI:30616"/>
    </ligand>
</feature>
<dbReference type="EMBL" id="CAXLJL010000301">
    <property type="protein sequence ID" value="CAL5136314.1"/>
    <property type="molecule type" value="Genomic_DNA"/>
</dbReference>
<dbReference type="PROSITE" id="PS00107">
    <property type="entry name" value="PROTEIN_KINASE_ATP"/>
    <property type="match status" value="1"/>
</dbReference>
<dbReference type="GO" id="GO:0004674">
    <property type="term" value="F:protein serine/threonine kinase activity"/>
    <property type="evidence" value="ECO:0007669"/>
    <property type="project" value="UniProtKB-KW"/>
</dbReference>
<comment type="catalytic activity">
    <reaction evidence="6 13">
        <text>L-threonyl-[protein] + ATP = O-phospho-L-threonyl-[protein] + ADP + H(+)</text>
        <dbReference type="Rhea" id="RHEA:46608"/>
        <dbReference type="Rhea" id="RHEA-COMP:11060"/>
        <dbReference type="Rhea" id="RHEA-COMP:11605"/>
        <dbReference type="ChEBI" id="CHEBI:15378"/>
        <dbReference type="ChEBI" id="CHEBI:30013"/>
        <dbReference type="ChEBI" id="CHEBI:30616"/>
        <dbReference type="ChEBI" id="CHEBI:61977"/>
        <dbReference type="ChEBI" id="CHEBI:456216"/>
        <dbReference type="EC" id="2.7.11.1"/>
    </reaction>
</comment>
<organism evidence="15 16">
    <name type="scientific">Calicophoron daubneyi</name>
    <name type="common">Rumen fluke</name>
    <name type="synonym">Paramphistomum daubneyi</name>
    <dbReference type="NCBI Taxonomy" id="300641"/>
    <lineage>
        <taxon>Eukaryota</taxon>
        <taxon>Metazoa</taxon>
        <taxon>Spiralia</taxon>
        <taxon>Lophotrochozoa</taxon>
        <taxon>Platyhelminthes</taxon>
        <taxon>Trematoda</taxon>
        <taxon>Digenea</taxon>
        <taxon>Plagiorchiida</taxon>
        <taxon>Pronocephalata</taxon>
        <taxon>Paramphistomoidea</taxon>
        <taxon>Paramphistomidae</taxon>
        <taxon>Calicophoron</taxon>
    </lineage>
</organism>
<feature type="binding site" evidence="9 11">
    <location>
        <position position="81"/>
    </location>
    <ligand>
        <name>ATP</name>
        <dbReference type="ChEBI" id="CHEBI:30616"/>
    </ligand>
</feature>
<dbReference type="SMART" id="SM00220">
    <property type="entry name" value="S_TKc"/>
    <property type="match status" value="1"/>
</dbReference>
<evidence type="ECO:0000256" key="8">
    <source>
        <dbReference type="PIRSR" id="PIRSR630616-1"/>
    </source>
</evidence>
<evidence type="ECO:0000256" key="6">
    <source>
        <dbReference type="ARBA" id="ARBA00047899"/>
    </source>
</evidence>
<evidence type="ECO:0000256" key="3">
    <source>
        <dbReference type="ARBA" id="ARBA00022741"/>
    </source>
</evidence>
<feature type="binding site" evidence="9">
    <location>
        <position position="193"/>
    </location>
    <ligand>
        <name>ATP</name>
        <dbReference type="ChEBI" id="CHEBI:30616"/>
    </ligand>
</feature>
<dbReference type="CDD" id="cd14007">
    <property type="entry name" value="STKc_Aurora"/>
    <property type="match status" value="1"/>
</dbReference>
<evidence type="ECO:0000313" key="16">
    <source>
        <dbReference type="Proteomes" id="UP001497525"/>
    </source>
</evidence>
<evidence type="ECO:0000256" key="12">
    <source>
        <dbReference type="RuleBase" id="RU000304"/>
    </source>
</evidence>
<dbReference type="PROSITE" id="PS50011">
    <property type="entry name" value="PROTEIN_KINASE_DOM"/>
    <property type="match status" value="1"/>
</dbReference>
<feature type="cross-link" description="Glycyl lysine isopeptide (Lys-Gly) (interchain with G-Cter in SUMO2)" evidence="10">
    <location>
        <position position="177"/>
    </location>
</feature>
<evidence type="ECO:0000256" key="7">
    <source>
        <dbReference type="ARBA" id="ARBA00048679"/>
    </source>
</evidence>
<dbReference type="PANTHER" id="PTHR24350">
    <property type="entry name" value="SERINE/THREONINE-PROTEIN KINASE IAL-RELATED"/>
    <property type="match status" value="1"/>
</dbReference>
<dbReference type="GO" id="GO:0005524">
    <property type="term" value="F:ATP binding"/>
    <property type="evidence" value="ECO:0007669"/>
    <property type="project" value="UniProtKB-UniRule"/>
</dbReference>
<dbReference type="InterPro" id="IPR008271">
    <property type="entry name" value="Ser/Thr_kinase_AS"/>
</dbReference>
<dbReference type="SUPFAM" id="SSF56112">
    <property type="entry name" value="Protein kinase-like (PK-like)"/>
    <property type="match status" value="1"/>
</dbReference>
<dbReference type="Proteomes" id="UP001497525">
    <property type="component" value="Unassembled WGS sequence"/>
</dbReference>
<protein>
    <recommendedName>
        <fullName evidence="13">Aurora kinase</fullName>
        <ecNumber evidence="13">2.7.11.1</ecNumber>
    </recommendedName>
</protein>
<dbReference type="AlphaFoldDB" id="A0AAV2TGW1"/>
<name>A0AAV2TGW1_CALDB</name>
<evidence type="ECO:0000256" key="5">
    <source>
        <dbReference type="ARBA" id="ARBA00022840"/>
    </source>
</evidence>
<dbReference type="InterPro" id="IPR017441">
    <property type="entry name" value="Protein_kinase_ATP_BS"/>
</dbReference>
<dbReference type="InterPro" id="IPR000719">
    <property type="entry name" value="Prot_kinase_dom"/>
</dbReference>
<sequence length="368" mass="41544">MNDSSPSCKVAERKTATVSVVNVQEVIREQTLSAALRITPKRGRRKWSLKDLDIGKKLGEGTFGSVYLAREKQSRFVIALKVLCKAQMTTREMMQQLQREIEIQSHLKHPNIVALYSYFYDKKRIYLMLEYVPKGELSKELSRCHHFSNAVAATYVYQISNAIAYCHENDVIHRDIKPENILLGNKGEAKIADFGSAVHRPASRCNAPFGTLDYLAPEVINSQTSYEYHVDIWSLGVLTFQMLSGRLPFTGQTTKEIADHIQFSAVTFPPLVNANAATIINEMLHKDPRVRINLVDIPSHPWMLQYAEMSLTRCSAMLMVWENRKHAAQSSTCSSFNSTEPSLSSFEASSSSHNNLVSNVFENNPDSH</sequence>
<evidence type="ECO:0000256" key="4">
    <source>
        <dbReference type="ARBA" id="ARBA00022777"/>
    </source>
</evidence>
<dbReference type="PROSITE" id="PS00108">
    <property type="entry name" value="PROTEIN_KINASE_ST"/>
    <property type="match status" value="1"/>
</dbReference>
<evidence type="ECO:0000313" key="15">
    <source>
        <dbReference type="EMBL" id="CAL5136314.1"/>
    </source>
</evidence>
<dbReference type="InterPro" id="IPR030616">
    <property type="entry name" value="Aur-like"/>
</dbReference>
<dbReference type="Pfam" id="PF00069">
    <property type="entry name" value="Pkinase"/>
    <property type="match status" value="1"/>
</dbReference>
<keyword evidence="2 13" id="KW-0808">Transferase</keyword>
<dbReference type="Gene3D" id="1.10.510.10">
    <property type="entry name" value="Transferase(Phosphotransferase) domain 1"/>
    <property type="match status" value="1"/>
</dbReference>
<evidence type="ECO:0000256" key="9">
    <source>
        <dbReference type="PIRSR" id="PIRSR630616-2"/>
    </source>
</evidence>
<comment type="catalytic activity">
    <reaction evidence="7 13">
        <text>L-seryl-[protein] + ATP = O-phospho-L-seryl-[protein] + ADP + H(+)</text>
        <dbReference type="Rhea" id="RHEA:17989"/>
        <dbReference type="Rhea" id="RHEA-COMP:9863"/>
        <dbReference type="Rhea" id="RHEA-COMP:11604"/>
        <dbReference type="ChEBI" id="CHEBI:15378"/>
        <dbReference type="ChEBI" id="CHEBI:29999"/>
        <dbReference type="ChEBI" id="CHEBI:30616"/>
        <dbReference type="ChEBI" id="CHEBI:83421"/>
        <dbReference type="ChEBI" id="CHEBI:456216"/>
        <dbReference type="EC" id="2.7.11.1"/>
    </reaction>
</comment>
<evidence type="ECO:0000256" key="13">
    <source>
        <dbReference type="RuleBase" id="RU367134"/>
    </source>
</evidence>
<keyword evidence="5 9" id="KW-0067">ATP-binding</keyword>
<feature type="domain" description="Protein kinase" evidence="14">
    <location>
        <begin position="52"/>
        <end position="303"/>
    </location>
</feature>
<dbReference type="FunFam" id="1.10.510.10:FF:000235">
    <property type="entry name" value="Serine/threonine-protein kinase ark1"/>
    <property type="match status" value="1"/>
</dbReference>
<keyword evidence="4 13" id="KW-0418">Kinase</keyword>
<comment type="similarity">
    <text evidence="13">Belongs to the protein kinase superfamily. Ser/Thr protein kinase family. Aurora subfamily.</text>
</comment>
<comment type="caution">
    <text evidence="15">The sequence shown here is derived from an EMBL/GenBank/DDBJ whole genome shotgun (WGS) entry which is preliminary data.</text>
</comment>
<keyword evidence="3 9" id="KW-0547">Nucleotide-binding</keyword>
<evidence type="ECO:0000259" key="14">
    <source>
        <dbReference type="PROSITE" id="PS50011"/>
    </source>
</evidence>
<proteinExistence type="inferred from homology"/>
<dbReference type="EC" id="2.7.11.1" evidence="13"/>